<dbReference type="Gene3D" id="3.10.350.10">
    <property type="entry name" value="LysM domain"/>
    <property type="match status" value="1"/>
</dbReference>
<dbReference type="EMBL" id="QGGY01000006">
    <property type="protein sequence ID" value="PWJ75466.1"/>
    <property type="molecule type" value="Genomic_DNA"/>
</dbReference>
<dbReference type="InterPro" id="IPR024300">
    <property type="entry name" value="SipL_SPOCS_dom"/>
</dbReference>
<keyword evidence="3" id="KW-1185">Reference proteome</keyword>
<sequence length="522" mass="58567">MELLKKNIHMNRQKSQAVMQVTLEEDFNVPDSKADVGSIIQDEAGVKIEDMKVANGQVMVTGAMEVEVLYVADNKERKVHRLTERLPFEEQINMEGAETGDNVQLKWDIEDLSVSLINSRKLSTRALLTFSAAVEEIYDVSAAVEIHGDGEISSLSKNLDMLQLTVQKKDILRIKDEITLASNKPNIQEVLWKSIQLRGTDIRILDGQLDVKGEFFIFVLYAGDDENGTMQWVETALPFAGTVDCSGCSPSMVDDVELSVASVSLEPRPDYDGEERILALEIVLDLDIKLYEEDKVEILEDVYSPAKELKPVTMQQVYESLVMKNFAKCRSSERVRMENNQPRMLQICHSRGDVKIDDTQVVENGLKVEGAVFADILYITSDDTLPFALMHGVVPFSHVIEVPGIDGTCRYSLKTQLEQLSTTMIDSEELEVKVGINLNALVVRVHKEDCIVDMEEAQLDMKKLAELPGIVGYIVQPGDSLWSIAKQYYTTPDRICRLNNLESEDVQAGNKLIIMKTVEITD</sequence>
<proteinExistence type="predicted"/>
<dbReference type="CDD" id="cd00118">
    <property type="entry name" value="LysM"/>
    <property type="match status" value="1"/>
</dbReference>
<reference evidence="2 3" key="1">
    <citation type="submission" date="2018-05" db="EMBL/GenBank/DDBJ databases">
        <authorList>
            <person name="Goeker M."/>
            <person name="Huntemann M."/>
            <person name="Clum A."/>
            <person name="Pillay M."/>
            <person name="Palaniappan K."/>
            <person name="Varghese N."/>
            <person name="Mikhailova N."/>
            <person name="Stamatis D."/>
            <person name="Reddy T."/>
            <person name="Daum C."/>
            <person name="Shapiro N."/>
            <person name="Ivanova N."/>
            <person name="Kyrpides N."/>
            <person name="Woyke T."/>
        </authorList>
    </citation>
    <scope>NUCLEOTIDE SEQUENCE [LARGE SCALE GENOMIC DNA]</scope>
    <source>
        <strain evidence="2 3">DSM 26524</strain>
    </source>
</reference>
<evidence type="ECO:0000313" key="3">
    <source>
        <dbReference type="Proteomes" id="UP000245412"/>
    </source>
</evidence>
<evidence type="ECO:0000259" key="1">
    <source>
        <dbReference type="PROSITE" id="PS51782"/>
    </source>
</evidence>
<dbReference type="AlphaFoldDB" id="A0AB73T3C2"/>
<dbReference type="InterPro" id="IPR018392">
    <property type="entry name" value="LysM"/>
</dbReference>
<gene>
    <name evidence="2" type="ORF">C7383_10636</name>
</gene>
<accession>A0AB73T3C2</accession>
<comment type="caution">
    <text evidence="2">The sequence shown here is derived from an EMBL/GenBank/DDBJ whole genome shotgun (WGS) entry which is preliminary data.</text>
</comment>
<dbReference type="Pfam" id="PF01476">
    <property type="entry name" value="LysM"/>
    <property type="match status" value="1"/>
</dbReference>
<dbReference type="Pfam" id="PF12673">
    <property type="entry name" value="SipL"/>
    <property type="match status" value="3"/>
</dbReference>
<evidence type="ECO:0000313" key="2">
    <source>
        <dbReference type="EMBL" id="PWJ75466.1"/>
    </source>
</evidence>
<dbReference type="Proteomes" id="UP000245412">
    <property type="component" value="Unassembled WGS sequence"/>
</dbReference>
<feature type="domain" description="LysM" evidence="1">
    <location>
        <begin position="471"/>
        <end position="514"/>
    </location>
</feature>
<dbReference type="RefSeq" id="WP_109626413.1">
    <property type="nucleotide sequence ID" value="NZ_JANKBI010000004.1"/>
</dbReference>
<dbReference type="InterPro" id="IPR036779">
    <property type="entry name" value="LysM_dom_sf"/>
</dbReference>
<dbReference type="SMART" id="SM00257">
    <property type="entry name" value="LysM"/>
    <property type="match status" value="1"/>
</dbReference>
<dbReference type="SUPFAM" id="SSF54106">
    <property type="entry name" value="LysM domain"/>
    <property type="match status" value="1"/>
</dbReference>
<organism evidence="2 3">
    <name type="scientific">Murimonas intestini</name>
    <dbReference type="NCBI Taxonomy" id="1337051"/>
    <lineage>
        <taxon>Bacteria</taxon>
        <taxon>Bacillati</taxon>
        <taxon>Bacillota</taxon>
        <taxon>Clostridia</taxon>
        <taxon>Lachnospirales</taxon>
        <taxon>Lachnospiraceae</taxon>
        <taxon>Murimonas</taxon>
    </lineage>
</organism>
<dbReference type="PROSITE" id="PS51782">
    <property type="entry name" value="LYSM"/>
    <property type="match status" value="1"/>
</dbReference>
<protein>
    <submittedName>
        <fullName evidence="2">LysM domain-containing protein</fullName>
    </submittedName>
</protein>
<name>A0AB73T3C2_9FIRM</name>